<proteinExistence type="predicted"/>
<dbReference type="EMBL" id="LUFC02000688">
    <property type="protein sequence ID" value="KAF4495128.1"/>
    <property type="molecule type" value="Genomic_DNA"/>
</dbReference>
<name>A0A9P5EBL3_9HYPO</name>
<comment type="caution">
    <text evidence="3">The sequence shown here is derived from an EMBL/GenBank/DDBJ whole genome shotgun (WGS) entry which is preliminary data.</text>
</comment>
<dbReference type="Gene3D" id="3.40.50.1820">
    <property type="entry name" value="alpha/beta hydrolase"/>
    <property type="match status" value="1"/>
</dbReference>
<evidence type="ECO:0000256" key="1">
    <source>
        <dbReference type="SAM" id="MobiDB-lite"/>
    </source>
</evidence>
<dbReference type="OrthoDB" id="4605274at2759"/>
<dbReference type="SUPFAM" id="SSF53474">
    <property type="entry name" value="alpha/beta-Hydrolases"/>
    <property type="match status" value="1"/>
</dbReference>
<dbReference type="PANTHER" id="PTHR37574">
    <property type="entry name" value="LIPASE B"/>
    <property type="match status" value="1"/>
</dbReference>
<feature type="chain" id="PRO_5040492409" evidence="2">
    <location>
        <begin position="19"/>
        <end position="457"/>
    </location>
</feature>
<gene>
    <name evidence="3" type="ORF">FAGAP_8742</name>
</gene>
<reference evidence="3" key="1">
    <citation type="submission" date="2020-01" db="EMBL/GenBank/DDBJ databases">
        <title>Identification and distribution of gene clusters putatively required for synthesis of sphingolipid metabolism inhibitors in phylogenetically diverse species of the filamentous fungus Fusarium.</title>
        <authorList>
            <person name="Kim H.-S."/>
            <person name="Busman M."/>
            <person name="Brown D.W."/>
            <person name="Divon H."/>
            <person name="Uhlig S."/>
            <person name="Proctor R.H."/>
        </authorList>
    </citation>
    <scope>NUCLEOTIDE SEQUENCE</scope>
    <source>
        <strain evidence="3">NRRL 31653</strain>
    </source>
</reference>
<feature type="region of interest" description="Disordered" evidence="1">
    <location>
        <begin position="121"/>
        <end position="141"/>
    </location>
</feature>
<evidence type="ECO:0000313" key="4">
    <source>
        <dbReference type="Proteomes" id="UP000737391"/>
    </source>
</evidence>
<evidence type="ECO:0000256" key="2">
    <source>
        <dbReference type="SAM" id="SignalP"/>
    </source>
</evidence>
<accession>A0A9P5EBL3</accession>
<feature type="signal peptide" evidence="2">
    <location>
        <begin position="1"/>
        <end position="18"/>
    </location>
</feature>
<dbReference type="Proteomes" id="UP000737391">
    <property type="component" value="Unassembled WGS sequence"/>
</dbReference>
<dbReference type="PANTHER" id="PTHR37574:SF1">
    <property type="entry name" value="LIPASE B"/>
    <property type="match status" value="1"/>
</dbReference>
<dbReference type="AlphaFoldDB" id="A0A9P5EBL3"/>
<dbReference type="InterPro" id="IPR053228">
    <property type="entry name" value="Stereospecific_Lipase"/>
</dbReference>
<organism evidence="3 4">
    <name type="scientific">Fusarium agapanthi</name>
    <dbReference type="NCBI Taxonomy" id="1803897"/>
    <lineage>
        <taxon>Eukaryota</taxon>
        <taxon>Fungi</taxon>
        <taxon>Dikarya</taxon>
        <taxon>Ascomycota</taxon>
        <taxon>Pezizomycotina</taxon>
        <taxon>Sordariomycetes</taxon>
        <taxon>Hypocreomycetidae</taxon>
        <taxon>Hypocreales</taxon>
        <taxon>Nectriaceae</taxon>
        <taxon>Fusarium</taxon>
        <taxon>Fusarium fujikuroi species complex</taxon>
    </lineage>
</organism>
<dbReference type="InterPro" id="IPR029058">
    <property type="entry name" value="AB_hydrolase_fold"/>
</dbReference>
<keyword evidence="4" id="KW-1185">Reference proteome</keyword>
<evidence type="ECO:0000313" key="3">
    <source>
        <dbReference type="EMBL" id="KAF4495128.1"/>
    </source>
</evidence>
<sequence length="457" mass="48642">MRFSVQLVALGLTGVGLAAPFTSNQASLIERRQALNGLFNGDNRGLLDELNNALSKGETLDTLQKLKPIKKPKSVAEASSIIKKVAKSEPGDIVEYSARLIANGIVSGSTDELLSYAQGLGSAENGNKNQNPDPPKSVYPKATSCDAPYTVGEDKLRSAIFIPKTFTYGEKLPVIMLPGTGATGWTTFRGSFIPLLTGVDWADPVWVNVPELLLGDAQVNAEYAAYALNYIASVSKRSVAIIGWSQGNINAQWAFKYWPSTRKVTTDHVAISADYKGTILANFVDLSGITKTPSVVQQEAGSKFIETLRSDGGDSGYVPTTSLYSSFLDEIVQPQEGTGASAYLLDKRNVGVTNAEVQKVCSGKPGGSFYTHESMLINPLSFALAKDALTHDGPGNISRLDLRTVCASSLAPGLGLEDLLITENSIVIAGISLVTYLPKVKEEPAIKGYALKPAGTC</sequence>
<protein>
    <submittedName>
        <fullName evidence="3">Lipase B</fullName>
    </submittedName>
</protein>
<keyword evidence="2" id="KW-0732">Signal</keyword>